<dbReference type="Proteomes" id="UP000000311">
    <property type="component" value="Unassembled WGS sequence"/>
</dbReference>
<name>E2AB93_CAMFO</name>
<organism evidence="2">
    <name type="scientific">Camponotus floridanus</name>
    <name type="common">Florida carpenter ant</name>
    <dbReference type="NCBI Taxonomy" id="104421"/>
    <lineage>
        <taxon>Eukaryota</taxon>
        <taxon>Metazoa</taxon>
        <taxon>Ecdysozoa</taxon>
        <taxon>Arthropoda</taxon>
        <taxon>Hexapoda</taxon>
        <taxon>Insecta</taxon>
        <taxon>Pterygota</taxon>
        <taxon>Neoptera</taxon>
        <taxon>Endopterygota</taxon>
        <taxon>Hymenoptera</taxon>
        <taxon>Apocrita</taxon>
        <taxon>Aculeata</taxon>
        <taxon>Formicoidea</taxon>
        <taxon>Formicidae</taxon>
        <taxon>Formicinae</taxon>
        <taxon>Camponotus</taxon>
    </lineage>
</organism>
<dbReference type="AlphaFoldDB" id="E2AB93"/>
<accession>E2AB93</accession>
<keyword evidence="2" id="KW-1185">Reference proteome</keyword>
<evidence type="ECO:0000313" key="2">
    <source>
        <dbReference type="Proteomes" id="UP000000311"/>
    </source>
</evidence>
<dbReference type="InParanoid" id="E2AB93"/>
<evidence type="ECO:0000313" key="1">
    <source>
        <dbReference type="EMBL" id="EFN69369.1"/>
    </source>
</evidence>
<gene>
    <name evidence="1" type="ORF">EAG_01109</name>
</gene>
<reference evidence="1 2" key="1">
    <citation type="journal article" date="2010" name="Science">
        <title>Genomic comparison of the ants Camponotus floridanus and Harpegnathos saltator.</title>
        <authorList>
            <person name="Bonasio R."/>
            <person name="Zhang G."/>
            <person name="Ye C."/>
            <person name="Mutti N.S."/>
            <person name="Fang X."/>
            <person name="Qin N."/>
            <person name="Donahue G."/>
            <person name="Yang P."/>
            <person name="Li Q."/>
            <person name="Li C."/>
            <person name="Zhang P."/>
            <person name="Huang Z."/>
            <person name="Berger S.L."/>
            <person name="Reinberg D."/>
            <person name="Wang J."/>
            <person name="Liebig J."/>
        </authorList>
    </citation>
    <scope>NUCLEOTIDE SEQUENCE [LARGE SCALE GENOMIC DNA]</scope>
    <source>
        <strain evidence="2">C129</strain>
    </source>
</reference>
<dbReference type="Gene3D" id="3.30.70.330">
    <property type="match status" value="1"/>
</dbReference>
<protein>
    <submittedName>
        <fullName evidence="1">Nucleolysin TIA-1</fullName>
    </submittedName>
</protein>
<dbReference type="GO" id="GO:0003676">
    <property type="term" value="F:nucleic acid binding"/>
    <property type="evidence" value="ECO:0007669"/>
    <property type="project" value="InterPro"/>
</dbReference>
<sequence length="163" mass="18384">MRCSLISLIPSNFLSHFGNSSIKVGYAPGIREAHIYSNRVLALRLLTEHYHIFVGDLSPEIETHTLREAFSAFGEISVRPLVSQLDLGGEPKLAFRFKWWLRKSPNDAPRWFGGRHLKSGDWSPLPRAPTSGGFHPGSWCSVIVVIVAGRWRPNPPNEQRTRT</sequence>
<proteinExistence type="predicted"/>
<dbReference type="EMBL" id="GL438234">
    <property type="protein sequence ID" value="EFN69369.1"/>
    <property type="molecule type" value="Genomic_DNA"/>
</dbReference>
<dbReference type="STRING" id="104421.E2AB93"/>
<dbReference type="InterPro" id="IPR035979">
    <property type="entry name" value="RBD_domain_sf"/>
</dbReference>
<dbReference type="SUPFAM" id="SSF54928">
    <property type="entry name" value="RNA-binding domain, RBD"/>
    <property type="match status" value="1"/>
</dbReference>
<dbReference type="InterPro" id="IPR012677">
    <property type="entry name" value="Nucleotide-bd_a/b_plait_sf"/>
</dbReference>